<evidence type="ECO:0000256" key="9">
    <source>
        <dbReference type="PIRSR" id="PIRSR001589-2"/>
    </source>
</evidence>
<comment type="catalytic activity">
    <reaction evidence="7">
        <text>L-aspartate + L-glutamine + ATP + H2O = L-asparagine + L-glutamate + AMP + diphosphate + H(+)</text>
        <dbReference type="Rhea" id="RHEA:12228"/>
        <dbReference type="ChEBI" id="CHEBI:15377"/>
        <dbReference type="ChEBI" id="CHEBI:15378"/>
        <dbReference type="ChEBI" id="CHEBI:29985"/>
        <dbReference type="ChEBI" id="CHEBI:29991"/>
        <dbReference type="ChEBI" id="CHEBI:30616"/>
        <dbReference type="ChEBI" id="CHEBI:33019"/>
        <dbReference type="ChEBI" id="CHEBI:58048"/>
        <dbReference type="ChEBI" id="CHEBI:58359"/>
        <dbReference type="ChEBI" id="CHEBI:456215"/>
        <dbReference type="EC" id="6.3.5.4"/>
    </reaction>
</comment>
<dbReference type="InterPro" id="IPR029055">
    <property type="entry name" value="Ntn_hydrolases_N"/>
</dbReference>
<keyword evidence="8" id="KW-0028">Amino-acid biosynthesis</keyword>
<protein>
    <recommendedName>
        <fullName evidence="3">asparagine synthase (glutamine-hydrolyzing)</fullName>
        <ecNumber evidence="3">6.3.5.4</ecNumber>
    </recommendedName>
</protein>
<dbReference type="PROSITE" id="PS51278">
    <property type="entry name" value="GATASE_TYPE_2"/>
    <property type="match status" value="1"/>
</dbReference>
<name>A0A1X9YTL3_9BACT</name>
<dbReference type="Proteomes" id="UP000266292">
    <property type="component" value="Chromosome"/>
</dbReference>
<dbReference type="GO" id="GO:0005524">
    <property type="term" value="F:ATP binding"/>
    <property type="evidence" value="ECO:0007669"/>
    <property type="project" value="UniProtKB-KW"/>
</dbReference>
<dbReference type="CDD" id="cd00712">
    <property type="entry name" value="AsnB"/>
    <property type="match status" value="1"/>
</dbReference>
<feature type="binding site" evidence="9">
    <location>
        <position position="282"/>
    </location>
    <ligand>
        <name>ATP</name>
        <dbReference type="ChEBI" id="CHEBI:30616"/>
    </ligand>
</feature>
<dbReference type="RefSeq" id="WP_025607579.1">
    <property type="nucleotide sequence ID" value="NZ_CP021235.1"/>
</dbReference>
<keyword evidence="5 9" id="KW-0067">ATP-binding</keyword>
<dbReference type="Gene3D" id="3.40.50.620">
    <property type="entry name" value="HUPs"/>
    <property type="match status" value="1"/>
</dbReference>
<sequence>MCGIFGKVGSLRERDMHVATEMLCHRGPDGQVHKTYAQNVHFFHARLSIVDIEGGTQPMDDEGLAIIFNGEIYNHQELRTKFGLTGKTRSDTETVLLMYKQLGLDMLSHMDGMFAIALFDKKQGKVFLLRDRAGKKPLYIGVADDGIYFGSEQNLLQKIMRPSIYLPSIAEYLQTGMVYGKNTPYKDIYELQPGHRISIDVENLSMSEQQQWWSIEPYYEQVLELQEQEALALLDEKLKIAVKRRVESSDLEVGCFLSGGIDSGIMAAMASELKPNLRTFTVKFQNEYDESVVAKQVAKYLNTNHQELEVSYDKLTNDFESIVRAYGEPFMDDSQIPSYYVAREAKKHVTVIINGDGGDELFGGYRRYVPFAHSFFRNGVVKGASKAVAPFLPAPASKMNMYNYLYRLVKLSSRNDFEQYLSASTDVLFDYKRDYKVQPEPSFQTLVARNFSKNISGLRKIMLTDFQGILPYILLKKIDISSMQSSLEGRSPFLSKEIMEFAPSLSDNLKIRGGTTKYLLRKLASQYLPAGNDKLPKKGFEVPIINLVDKDINPLLKDYVNSSDCLYKEVIDPKLVQRLMNGTLNISKDKRAKILFSLLTMEIWYKNQKQV</sequence>
<evidence type="ECO:0000256" key="6">
    <source>
        <dbReference type="ARBA" id="ARBA00022962"/>
    </source>
</evidence>
<evidence type="ECO:0000256" key="5">
    <source>
        <dbReference type="ARBA" id="ARBA00022840"/>
    </source>
</evidence>
<evidence type="ECO:0000313" key="13">
    <source>
        <dbReference type="Proteomes" id="UP000266292"/>
    </source>
</evidence>
<evidence type="ECO:0000256" key="10">
    <source>
        <dbReference type="PIRSR" id="PIRSR001589-3"/>
    </source>
</evidence>
<dbReference type="Pfam" id="PF00733">
    <property type="entry name" value="Asn_synthase"/>
    <property type="match status" value="1"/>
</dbReference>
<dbReference type="STRING" id="709015.GCA_000472485_02504"/>
<dbReference type="PIRSF" id="PIRSF001589">
    <property type="entry name" value="Asn_synthetase_glu-h"/>
    <property type="match status" value="1"/>
</dbReference>
<evidence type="ECO:0000256" key="3">
    <source>
        <dbReference type="ARBA" id="ARBA00012737"/>
    </source>
</evidence>
<feature type="active site" description="For GATase activity" evidence="8">
    <location>
        <position position="2"/>
    </location>
</feature>
<dbReference type="Gene3D" id="3.60.20.10">
    <property type="entry name" value="Glutamine Phosphoribosylpyrophosphate, subunit 1, domain 1"/>
    <property type="match status" value="1"/>
</dbReference>
<dbReference type="EC" id="6.3.5.4" evidence="3"/>
<reference evidence="13" key="1">
    <citation type="submission" date="2017-05" db="EMBL/GenBank/DDBJ databases">
        <authorList>
            <person name="Ray J."/>
            <person name="Price M."/>
            <person name="Deutschbauer A."/>
        </authorList>
    </citation>
    <scope>NUCLEOTIDE SEQUENCE [LARGE SCALE GENOMIC DNA]</scope>
    <source>
        <strain evidence="13">DSM 19842</strain>
    </source>
</reference>
<dbReference type="SUPFAM" id="SSF56235">
    <property type="entry name" value="N-terminal nucleophile aminohydrolases (Ntn hydrolases)"/>
    <property type="match status" value="1"/>
</dbReference>
<dbReference type="PANTHER" id="PTHR43284:SF1">
    <property type="entry name" value="ASPARAGINE SYNTHETASE"/>
    <property type="match status" value="1"/>
</dbReference>
<keyword evidence="13" id="KW-1185">Reference proteome</keyword>
<dbReference type="GO" id="GO:0004066">
    <property type="term" value="F:asparagine synthase (glutamine-hydrolyzing) activity"/>
    <property type="evidence" value="ECO:0007669"/>
    <property type="project" value="UniProtKB-EC"/>
</dbReference>
<keyword evidence="4 9" id="KW-0547">Nucleotide-binding</keyword>
<evidence type="ECO:0000256" key="7">
    <source>
        <dbReference type="ARBA" id="ARBA00048741"/>
    </source>
</evidence>
<dbReference type="KEGG" id="pact:CA264_12365"/>
<proteinExistence type="inferred from homology"/>
<organism evidence="12 13">
    <name type="scientific">Pontibacter actiniarum</name>
    <dbReference type="NCBI Taxonomy" id="323450"/>
    <lineage>
        <taxon>Bacteria</taxon>
        <taxon>Pseudomonadati</taxon>
        <taxon>Bacteroidota</taxon>
        <taxon>Cytophagia</taxon>
        <taxon>Cytophagales</taxon>
        <taxon>Hymenobacteraceae</taxon>
        <taxon>Pontibacter</taxon>
    </lineage>
</organism>
<accession>A0A1X9YTL3</accession>
<dbReference type="InterPro" id="IPR033738">
    <property type="entry name" value="AsnB_N"/>
</dbReference>
<keyword evidence="8" id="KW-0061">Asparagine biosynthesis</keyword>
<evidence type="ECO:0000256" key="8">
    <source>
        <dbReference type="PIRSR" id="PIRSR001589-1"/>
    </source>
</evidence>
<dbReference type="PANTHER" id="PTHR43284">
    <property type="entry name" value="ASPARAGINE SYNTHETASE (GLUTAMINE-HYDROLYZING)"/>
    <property type="match status" value="1"/>
</dbReference>
<dbReference type="SUPFAM" id="SSF52402">
    <property type="entry name" value="Adenine nucleotide alpha hydrolases-like"/>
    <property type="match status" value="1"/>
</dbReference>
<dbReference type="InterPro" id="IPR017932">
    <property type="entry name" value="GATase_2_dom"/>
</dbReference>
<dbReference type="OrthoDB" id="9763290at2"/>
<comment type="similarity">
    <text evidence="2">Belongs to the asparagine synthetase family.</text>
</comment>
<dbReference type="CDD" id="cd01991">
    <property type="entry name" value="Asn_synthase_B_C"/>
    <property type="match status" value="1"/>
</dbReference>
<evidence type="ECO:0000313" key="12">
    <source>
        <dbReference type="EMBL" id="ARS36161.1"/>
    </source>
</evidence>
<dbReference type="GO" id="GO:0006529">
    <property type="term" value="P:asparagine biosynthetic process"/>
    <property type="evidence" value="ECO:0007669"/>
    <property type="project" value="UniProtKB-KW"/>
</dbReference>
<dbReference type="EMBL" id="CP021235">
    <property type="protein sequence ID" value="ARS36161.1"/>
    <property type="molecule type" value="Genomic_DNA"/>
</dbReference>
<dbReference type="GO" id="GO:0005829">
    <property type="term" value="C:cytosol"/>
    <property type="evidence" value="ECO:0007669"/>
    <property type="project" value="TreeGrafter"/>
</dbReference>
<dbReference type="AlphaFoldDB" id="A0A1X9YTL3"/>
<feature type="domain" description="Glutamine amidotransferase type-2" evidence="11">
    <location>
        <begin position="2"/>
        <end position="202"/>
    </location>
</feature>
<evidence type="ECO:0000259" key="11">
    <source>
        <dbReference type="PROSITE" id="PS51278"/>
    </source>
</evidence>
<keyword evidence="6 8" id="KW-0315">Glutamine amidotransferase</keyword>
<evidence type="ECO:0000256" key="1">
    <source>
        <dbReference type="ARBA" id="ARBA00005187"/>
    </source>
</evidence>
<comment type="pathway">
    <text evidence="1">Amino-acid biosynthesis; L-asparagine biosynthesis; L-asparagine from L-aspartate (L-Gln route): step 1/1.</text>
</comment>
<feature type="site" description="Important for beta-aspartyl-AMP intermediate formation" evidence="10">
    <location>
        <position position="356"/>
    </location>
</feature>
<evidence type="ECO:0000256" key="2">
    <source>
        <dbReference type="ARBA" id="ARBA00005752"/>
    </source>
</evidence>
<feature type="binding site" evidence="9">
    <location>
        <position position="91"/>
    </location>
    <ligand>
        <name>L-glutamine</name>
        <dbReference type="ChEBI" id="CHEBI:58359"/>
    </ligand>
</feature>
<dbReference type="InterPro" id="IPR051786">
    <property type="entry name" value="ASN_synthetase/amidase"/>
</dbReference>
<evidence type="ECO:0000256" key="4">
    <source>
        <dbReference type="ARBA" id="ARBA00022741"/>
    </source>
</evidence>
<dbReference type="InterPro" id="IPR006426">
    <property type="entry name" value="Asn_synth_AEB"/>
</dbReference>
<dbReference type="InterPro" id="IPR014729">
    <property type="entry name" value="Rossmann-like_a/b/a_fold"/>
</dbReference>
<dbReference type="Pfam" id="PF13537">
    <property type="entry name" value="GATase_7"/>
    <property type="match status" value="1"/>
</dbReference>
<gene>
    <name evidence="12" type="ORF">CA264_12365</name>
</gene>
<dbReference type="InterPro" id="IPR001962">
    <property type="entry name" value="Asn_synthase"/>
</dbReference>
<dbReference type="NCBIfam" id="TIGR01536">
    <property type="entry name" value="asn_synth_AEB"/>
    <property type="match status" value="1"/>
</dbReference>